<reference evidence="2" key="1">
    <citation type="submission" date="2022-03" db="EMBL/GenBank/DDBJ databases">
        <authorList>
            <person name="Martin C."/>
        </authorList>
    </citation>
    <scope>NUCLEOTIDE SEQUENCE</scope>
</reference>
<sequence>MEKTSFREIKNRDNEEEKDPFLCSCGPCRKYWKDTFKDDNNQITLSKEARTAYTATLYAQKDLIKVGDRVKVHGKYNGVVKYMGLLDDNEIAAETYVGVHLDDNVNSPHNGIFDGKRYFHCPRGHGAMVKYTMVRKCNPADRRPPVSGNPMFPSYNDIKKRRQQRTEKQPDLDFTKEYDRSLSGSADTNKARTEMMAAKDPVTYVFDEHDMAYKDSLRKQKELKKKRSSMHCEAELVNNAKLAVKNHHFSKWKKDFGNDNRAEQMAQTLRKLHVAYEKGKEYENTDGNEDLNSGDEKVDKDDDKASTRKSQSAKSIASRHSRDTKGTVY</sequence>
<proteinExistence type="predicted"/>
<feature type="compositionally biased region" description="Basic and acidic residues" evidence="1">
    <location>
        <begin position="320"/>
        <end position="329"/>
    </location>
</feature>
<dbReference type="AlphaFoldDB" id="A0A8J1T5F2"/>
<evidence type="ECO:0000256" key="1">
    <source>
        <dbReference type="SAM" id="MobiDB-lite"/>
    </source>
</evidence>
<dbReference type="Proteomes" id="UP000749559">
    <property type="component" value="Unassembled WGS sequence"/>
</dbReference>
<dbReference type="Pfam" id="PF01302">
    <property type="entry name" value="CAP_GLY"/>
    <property type="match status" value="1"/>
</dbReference>
<name>A0A8J1T5F2_OWEFU</name>
<evidence type="ECO:0000313" key="2">
    <source>
        <dbReference type="EMBL" id="CAH1785188.1"/>
    </source>
</evidence>
<dbReference type="PROSITE" id="PS50245">
    <property type="entry name" value="CAP_GLY_2"/>
    <property type="match status" value="1"/>
</dbReference>
<organism evidence="2 3">
    <name type="scientific">Owenia fusiformis</name>
    <name type="common">Polychaete worm</name>
    <dbReference type="NCBI Taxonomy" id="6347"/>
    <lineage>
        <taxon>Eukaryota</taxon>
        <taxon>Metazoa</taxon>
        <taxon>Spiralia</taxon>
        <taxon>Lophotrochozoa</taxon>
        <taxon>Annelida</taxon>
        <taxon>Polychaeta</taxon>
        <taxon>Sedentaria</taxon>
        <taxon>Canalipalpata</taxon>
        <taxon>Sabellida</taxon>
        <taxon>Oweniida</taxon>
        <taxon>Oweniidae</taxon>
        <taxon>Owenia</taxon>
    </lineage>
</organism>
<accession>A0A8J1T5F2</accession>
<gene>
    <name evidence="2" type="ORF">OFUS_LOCUS11286</name>
</gene>
<dbReference type="SMART" id="SM01052">
    <property type="entry name" value="CAP_GLY"/>
    <property type="match status" value="1"/>
</dbReference>
<dbReference type="InterPro" id="IPR000938">
    <property type="entry name" value="CAP-Gly_domain"/>
</dbReference>
<dbReference type="EMBL" id="CAIIXF020000005">
    <property type="protein sequence ID" value="CAH1785188.1"/>
    <property type="molecule type" value="Genomic_DNA"/>
</dbReference>
<dbReference type="Gene3D" id="2.30.30.190">
    <property type="entry name" value="CAP Gly-rich-like domain"/>
    <property type="match status" value="1"/>
</dbReference>
<evidence type="ECO:0000313" key="3">
    <source>
        <dbReference type="Proteomes" id="UP000749559"/>
    </source>
</evidence>
<dbReference type="OrthoDB" id="2130750at2759"/>
<feature type="compositionally biased region" description="Acidic residues" evidence="1">
    <location>
        <begin position="284"/>
        <end position="293"/>
    </location>
</feature>
<feature type="compositionally biased region" description="Basic and acidic residues" evidence="1">
    <location>
        <begin position="164"/>
        <end position="180"/>
    </location>
</feature>
<keyword evidence="3" id="KW-1185">Reference proteome</keyword>
<feature type="compositionally biased region" description="Basic and acidic residues" evidence="1">
    <location>
        <begin position="294"/>
        <end position="306"/>
    </location>
</feature>
<dbReference type="InterPro" id="IPR036859">
    <property type="entry name" value="CAP-Gly_dom_sf"/>
</dbReference>
<comment type="caution">
    <text evidence="2">The sequence shown here is derived from an EMBL/GenBank/DDBJ whole genome shotgun (WGS) entry which is preliminary data.</text>
</comment>
<dbReference type="SUPFAM" id="SSF74924">
    <property type="entry name" value="Cap-Gly domain"/>
    <property type="match status" value="1"/>
</dbReference>
<protein>
    <submittedName>
        <fullName evidence="2">Uncharacterized protein</fullName>
    </submittedName>
</protein>
<feature type="region of interest" description="Disordered" evidence="1">
    <location>
        <begin position="140"/>
        <end position="190"/>
    </location>
</feature>
<feature type="region of interest" description="Disordered" evidence="1">
    <location>
        <begin position="279"/>
        <end position="329"/>
    </location>
</feature>